<reference evidence="2 5" key="2">
    <citation type="submission" date="2019-08" db="EMBL/GenBank/DDBJ databases">
        <title>The genome sequence of a newly discovered highly antifungal drug resistant Aspergillus species, Aspergillus tanneri NIH 1004.</title>
        <authorList>
            <person name="Mounaud S."/>
            <person name="Singh I."/>
            <person name="Joardar V."/>
            <person name="Pakala S."/>
            <person name="Pakala S."/>
            <person name="Venepally P."/>
            <person name="Chung J.K."/>
            <person name="Losada L."/>
            <person name="Nierman W.C."/>
        </authorList>
    </citation>
    <scope>NUCLEOTIDE SEQUENCE [LARGE SCALE GENOMIC DNA]</scope>
    <source>
        <strain evidence="2 5">NIH1004</strain>
    </source>
</reference>
<proteinExistence type="predicted"/>
<dbReference type="STRING" id="1220188.A0A4S3JBR7"/>
<reference evidence="3 4" key="1">
    <citation type="submission" date="2019-03" db="EMBL/GenBank/DDBJ databases">
        <title>The genome sequence of a newly discovered highly antifungal drug resistant Aspergillus species, Aspergillus tanneri NIH 1004.</title>
        <authorList>
            <person name="Mounaud S."/>
            <person name="Singh I."/>
            <person name="Joardar V."/>
            <person name="Pakala S."/>
            <person name="Pakala S."/>
            <person name="Venepally P."/>
            <person name="Hoover J."/>
            <person name="Nierman W."/>
            <person name="Chung J."/>
            <person name="Losada L."/>
        </authorList>
    </citation>
    <scope>NUCLEOTIDE SEQUENCE [LARGE SCALE GENOMIC DNA]</scope>
    <source>
        <strain evidence="3 4">NIH1004</strain>
    </source>
</reference>
<feature type="compositionally biased region" description="Acidic residues" evidence="1">
    <location>
        <begin position="91"/>
        <end position="102"/>
    </location>
</feature>
<evidence type="ECO:0000313" key="3">
    <source>
        <dbReference type="EMBL" id="THC91757.1"/>
    </source>
</evidence>
<evidence type="ECO:0000313" key="5">
    <source>
        <dbReference type="Proteomes" id="UP000324241"/>
    </source>
</evidence>
<protein>
    <recommendedName>
        <fullName evidence="6">F-box domain-containing protein</fullName>
    </recommendedName>
</protein>
<keyword evidence="4" id="KW-1185">Reference proteome</keyword>
<feature type="region of interest" description="Disordered" evidence="1">
    <location>
        <begin position="87"/>
        <end position="112"/>
    </location>
</feature>
<dbReference type="Proteomes" id="UP000308092">
    <property type="component" value="Unassembled WGS sequence"/>
</dbReference>
<sequence length="484" mass="54777">MSAESPGPRGFRAFVRHALRPKKSRQLLRKDFSASSPDLRVQPPHDEPPLPSLAPLEAHRLRYLEANAQKDTQRGENRDHTAILHAIGAQETDDTLDQPEDEQDRRPPGDPLIASLSASLWQRIAEFLSPAERASLTWASKTLFARLDGPAPWLALNEPENLDDRADFLVAQDRHFPHHLLCFACAIYHRRTREGRETLQPADVVNPLVDCPQARNALRPPPRHRIAPGRNLPFAFAQLVLRAHRFGSLRYGLSVDSLARRWRRDGWSHHSRYLIHHGHLLMRVVSSCFAPPDLPPSSKRLLLYSREDYWPYFSVCAHWRDGELMTICKCALGHVPVPRDTSALQGLEHRGRDVVAGRVYNPNALATLCGRCRPMRRCPQCPSEYLVEVKLTEDRSDPRSPHFRHAIVVTRWCDLGDGSSPRMSIEWAACNGLSDEYDSFAQLGKRSLSGIFESAMADDIMPGQRLLSMNPKGKKLGEEGTGWY</sequence>
<dbReference type="GeneID" id="54327271"/>
<dbReference type="RefSeq" id="XP_033428045.1">
    <property type="nucleotide sequence ID" value="XM_033569239.1"/>
</dbReference>
<evidence type="ECO:0000313" key="4">
    <source>
        <dbReference type="Proteomes" id="UP000308092"/>
    </source>
</evidence>
<dbReference type="VEuPathDB" id="FungiDB:EYZ11_008788"/>
<gene>
    <name evidence="2" type="ORF">ATNIH1004_004569</name>
    <name evidence="3" type="ORF">EYZ11_008788</name>
</gene>
<dbReference type="EMBL" id="SOSA01000387">
    <property type="protein sequence ID" value="THC91757.1"/>
    <property type="molecule type" value="Genomic_DNA"/>
</dbReference>
<feature type="region of interest" description="Disordered" evidence="1">
    <location>
        <begin position="25"/>
        <end position="53"/>
    </location>
</feature>
<evidence type="ECO:0000313" key="2">
    <source>
        <dbReference type="EMBL" id="KAA8648684.1"/>
    </source>
</evidence>
<dbReference type="OrthoDB" id="3912356at2759"/>
<dbReference type="EMBL" id="QUQM01000003">
    <property type="protein sequence ID" value="KAA8648684.1"/>
    <property type="molecule type" value="Genomic_DNA"/>
</dbReference>
<organism evidence="3 4">
    <name type="scientific">Aspergillus tanneri</name>
    <dbReference type="NCBI Taxonomy" id="1220188"/>
    <lineage>
        <taxon>Eukaryota</taxon>
        <taxon>Fungi</taxon>
        <taxon>Dikarya</taxon>
        <taxon>Ascomycota</taxon>
        <taxon>Pezizomycotina</taxon>
        <taxon>Eurotiomycetes</taxon>
        <taxon>Eurotiomycetidae</taxon>
        <taxon>Eurotiales</taxon>
        <taxon>Aspergillaceae</taxon>
        <taxon>Aspergillus</taxon>
        <taxon>Aspergillus subgen. Circumdati</taxon>
    </lineage>
</organism>
<evidence type="ECO:0000256" key="1">
    <source>
        <dbReference type="SAM" id="MobiDB-lite"/>
    </source>
</evidence>
<name>A0A4S3JBR7_9EURO</name>
<accession>A0A4S3JBR7</accession>
<comment type="caution">
    <text evidence="3">The sequence shown here is derived from an EMBL/GenBank/DDBJ whole genome shotgun (WGS) entry which is preliminary data.</text>
</comment>
<evidence type="ECO:0008006" key="6">
    <source>
        <dbReference type="Google" id="ProtNLM"/>
    </source>
</evidence>
<dbReference type="Proteomes" id="UP000324241">
    <property type="component" value="Unassembled WGS sequence"/>
</dbReference>
<dbReference type="AlphaFoldDB" id="A0A4S3JBR7"/>